<dbReference type="SUPFAM" id="SSF51445">
    <property type="entry name" value="(Trans)glycosidases"/>
    <property type="match status" value="1"/>
</dbReference>
<feature type="chain" id="PRO_5041467415" evidence="1">
    <location>
        <begin position="27"/>
        <end position="69"/>
    </location>
</feature>
<dbReference type="InterPro" id="IPR017853">
    <property type="entry name" value="GH"/>
</dbReference>
<evidence type="ECO:0000313" key="2">
    <source>
        <dbReference type="EMBL" id="KAJ9685824.1"/>
    </source>
</evidence>
<reference evidence="2 3" key="1">
    <citation type="journal article" date="2023" name="BMC Biotechnol.">
        <title>Vitis rotundifolia cv Carlos genome sequencing.</title>
        <authorList>
            <person name="Huff M."/>
            <person name="Hulse-Kemp A."/>
            <person name="Scheffler B."/>
            <person name="Youngblood R."/>
            <person name="Simpson S."/>
            <person name="Babiker E."/>
            <person name="Staton M."/>
        </authorList>
    </citation>
    <scope>NUCLEOTIDE SEQUENCE [LARGE SCALE GENOMIC DNA]</scope>
    <source>
        <tissue evidence="2">Leaf</tissue>
    </source>
</reference>
<dbReference type="Proteomes" id="UP001168098">
    <property type="component" value="Unassembled WGS sequence"/>
</dbReference>
<feature type="signal peptide" evidence="1">
    <location>
        <begin position="1"/>
        <end position="26"/>
    </location>
</feature>
<sequence>MVIQGSLFLTLLIVVSVLAWTEPVVATSLNRINFPADFAFGTASSSYQDGKGPSITDTFTHKYPGLSLG</sequence>
<dbReference type="EMBL" id="JARBHA010000013">
    <property type="protein sequence ID" value="KAJ9685824.1"/>
    <property type="molecule type" value="Genomic_DNA"/>
</dbReference>
<evidence type="ECO:0000313" key="3">
    <source>
        <dbReference type="Proteomes" id="UP001168098"/>
    </source>
</evidence>
<dbReference type="GO" id="GO:0004553">
    <property type="term" value="F:hydrolase activity, hydrolyzing O-glycosyl compounds"/>
    <property type="evidence" value="ECO:0007669"/>
    <property type="project" value="InterPro"/>
</dbReference>
<keyword evidence="1" id="KW-0732">Signal</keyword>
<proteinExistence type="predicted"/>
<protein>
    <submittedName>
        <fullName evidence="2">Uncharacterized protein</fullName>
    </submittedName>
</protein>
<evidence type="ECO:0000256" key="1">
    <source>
        <dbReference type="SAM" id="SignalP"/>
    </source>
</evidence>
<comment type="caution">
    <text evidence="2">The sequence shown here is derived from an EMBL/GenBank/DDBJ whole genome shotgun (WGS) entry which is preliminary data.</text>
</comment>
<dbReference type="GO" id="GO:0005975">
    <property type="term" value="P:carbohydrate metabolic process"/>
    <property type="evidence" value="ECO:0007669"/>
    <property type="project" value="InterPro"/>
</dbReference>
<dbReference type="AlphaFoldDB" id="A0AA39DJ27"/>
<accession>A0AA39DJ27</accession>
<name>A0AA39DJ27_VITRO</name>
<organism evidence="2 3">
    <name type="scientific">Vitis rotundifolia</name>
    <name type="common">Muscadine grape</name>
    <dbReference type="NCBI Taxonomy" id="103349"/>
    <lineage>
        <taxon>Eukaryota</taxon>
        <taxon>Viridiplantae</taxon>
        <taxon>Streptophyta</taxon>
        <taxon>Embryophyta</taxon>
        <taxon>Tracheophyta</taxon>
        <taxon>Spermatophyta</taxon>
        <taxon>Magnoliopsida</taxon>
        <taxon>eudicotyledons</taxon>
        <taxon>Gunneridae</taxon>
        <taxon>Pentapetalae</taxon>
        <taxon>rosids</taxon>
        <taxon>Vitales</taxon>
        <taxon>Vitaceae</taxon>
        <taxon>Viteae</taxon>
        <taxon>Vitis</taxon>
    </lineage>
</organism>
<dbReference type="Gene3D" id="3.20.20.80">
    <property type="entry name" value="Glycosidases"/>
    <property type="match status" value="1"/>
</dbReference>
<gene>
    <name evidence="2" type="ORF">PVL29_017761</name>
</gene>
<keyword evidence="3" id="KW-1185">Reference proteome</keyword>